<accession>A0AA86RQ16</accession>
<evidence type="ECO:0000313" key="2">
    <source>
        <dbReference type="Proteomes" id="UP001189624"/>
    </source>
</evidence>
<dbReference type="AlphaFoldDB" id="A0AA86RQ16"/>
<dbReference type="Gramene" id="rna-AYBTSS11_LOCUS2573">
    <property type="protein sequence ID" value="CAJ1876856.1"/>
    <property type="gene ID" value="gene-AYBTSS11_LOCUS2573"/>
</dbReference>
<organism evidence="1 2">
    <name type="scientific">Sphenostylis stenocarpa</name>
    <dbReference type="NCBI Taxonomy" id="92480"/>
    <lineage>
        <taxon>Eukaryota</taxon>
        <taxon>Viridiplantae</taxon>
        <taxon>Streptophyta</taxon>
        <taxon>Embryophyta</taxon>
        <taxon>Tracheophyta</taxon>
        <taxon>Spermatophyta</taxon>
        <taxon>Magnoliopsida</taxon>
        <taxon>eudicotyledons</taxon>
        <taxon>Gunneridae</taxon>
        <taxon>Pentapetalae</taxon>
        <taxon>rosids</taxon>
        <taxon>fabids</taxon>
        <taxon>Fabales</taxon>
        <taxon>Fabaceae</taxon>
        <taxon>Papilionoideae</taxon>
        <taxon>50 kb inversion clade</taxon>
        <taxon>NPAAA clade</taxon>
        <taxon>indigoferoid/millettioid clade</taxon>
        <taxon>Phaseoleae</taxon>
        <taxon>Sphenostylis</taxon>
    </lineage>
</organism>
<reference evidence="1" key="1">
    <citation type="submission" date="2023-10" db="EMBL/GenBank/DDBJ databases">
        <authorList>
            <person name="Domelevo Entfellner J.-B."/>
        </authorList>
    </citation>
    <scope>NUCLEOTIDE SEQUENCE</scope>
</reference>
<evidence type="ECO:0000313" key="1">
    <source>
        <dbReference type="EMBL" id="CAJ1876856.1"/>
    </source>
</evidence>
<keyword evidence="2" id="KW-1185">Reference proteome</keyword>
<protein>
    <submittedName>
        <fullName evidence="1">Uncharacterized protein</fullName>
    </submittedName>
</protein>
<sequence>MVFLGRQRTLRNPIHCFAIVSVEHVGFDYASRFLPKNSGFRANNVPRSSPSSGNGLPYGFRKVLVGFETQSEKVGVKIGLAQ</sequence>
<gene>
    <name evidence="1" type="ORF">AYBTSS11_LOCUS2573</name>
</gene>
<proteinExistence type="predicted"/>
<dbReference type="Proteomes" id="UP001189624">
    <property type="component" value="Chromosome 1"/>
</dbReference>
<name>A0AA86RQ16_9FABA</name>
<dbReference type="EMBL" id="OY731398">
    <property type="protein sequence ID" value="CAJ1876856.1"/>
    <property type="molecule type" value="Genomic_DNA"/>
</dbReference>